<proteinExistence type="inferred from homology"/>
<feature type="transmembrane region" description="Helical" evidence="7">
    <location>
        <begin position="328"/>
        <end position="349"/>
    </location>
</feature>
<feature type="transmembrane region" description="Helical" evidence="7">
    <location>
        <begin position="139"/>
        <end position="159"/>
    </location>
</feature>
<dbReference type="GeneID" id="106462192"/>
<keyword evidence="4" id="KW-0769">Symport</keyword>
<comment type="subcellular location">
    <subcellularLocation>
        <location evidence="1">Membrane</location>
        <topology evidence="1">Multi-pass membrane protein</topology>
    </subcellularLocation>
</comment>
<evidence type="ECO:0000256" key="3">
    <source>
        <dbReference type="ARBA" id="ARBA00022692"/>
    </source>
</evidence>
<feature type="transmembrane region" description="Helical" evidence="7">
    <location>
        <begin position="394"/>
        <end position="413"/>
    </location>
</feature>
<evidence type="ECO:0000256" key="7">
    <source>
        <dbReference type="SAM" id="Phobius"/>
    </source>
</evidence>
<keyword evidence="8" id="KW-0732">Signal</keyword>
<organism evidence="9 10">
    <name type="scientific">Limulus polyphemus</name>
    <name type="common">Atlantic horseshoe crab</name>
    <dbReference type="NCBI Taxonomy" id="6850"/>
    <lineage>
        <taxon>Eukaryota</taxon>
        <taxon>Metazoa</taxon>
        <taxon>Ecdysozoa</taxon>
        <taxon>Arthropoda</taxon>
        <taxon>Chelicerata</taxon>
        <taxon>Merostomata</taxon>
        <taxon>Xiphosura</taxon>
        <taxon>Limulidae</taxon>
        <taxon>Limulus</taxon>
    </lineage>
</organism>
<reference evidence="10" key="1">
    <citation type="submission" date="2025-08" db="UniProtKB">
        <authorList>
            <consortium name="RefSeq"/>
        </authorList>
    </citation>
    <scope>IDENTIFICATION</scope>
    <source>
        <tissue evidence="10">Muscle</tissue>
    </source>
</reference>
<evidence type="ECO:0000256" key="4">
    <source>
        <dbReference type="ARBA" id="ARBA00022847"/>
    </source>
</evidence>
<accession>A0ABM1B9H2</accession>
<keyword evidence="3 7" id="KW-0812">Transmembrane</keyword>
<feature type="transmembrane region" description="Helical" evidence="7">
    <location>
        <begin position="204"/>
        <end position="224"/>
    </location>
</feature>
<keyword evidence="9" id="KW-1185">Reference proteome</keyword>
<name>A0ABM1B9H2_LIMPO</name>
<keyword evidence="6 7" id="KW-0472">Membrane</keyword>
<sequence length="458" mass="50234">MCPVVLLAMIMGFLMFLLELTAAITVKFMPNRVDKLKVGDEKNVSFSLVDFKIEDRSQYQVLVADPFVADVKNNVFNQTEIRGSGTNSETYNGSFILTGKFLGHTYVRVKAVSKSEFKDDESEPLKISVIRKESTLSKVFIVSVATLVSLNYINMGCALDMNIILAVLKKPIAPAIGFGCQYVFMPLIAYGIGKLLFDSPILQLGLFIFGCSPGGGASNMWTVLLNGNLDLSITMTFISTLTSLGMMPLWIFTLGKTLFNGTTRIPFKNIFISLVSMVIPLGIGLLIQKFFPKAAKLGRRILAPACILMIIYIVAFGTYANLYMFKLFSWRVVIAALINVWFGFLVGALAARLIGRPVEDVIAIAVETGVQNTGISIVLLGFSLPQPDADLASVAPVAASIMMPIPLVIIYIIQKIRACCRNEHKDAVQEDVTKEEKHTKVLESPTSTDTTIAVNEHM</sequence>
<dbReference type="PANTHER" id="PTHR10361:SF28">
    <property type="entry name" value="P3 PROTEIN-RELATED"/>
    <property type="match status" value="1"/>
</dbReference>
<dbReference type="Proteomes" id="UP000694941">
    <property type="component" value="Unplaced"/>
</dbReference>
<dbReference type="InterPro" id="IPR002657">
    <property type="entry name" value="BilAc:Na_symport/Acr3"/>
</dbReference>
<evidence type="ECO:0000313" key="9">
    <source>
        <dbReference type="Proteomes" id="UP000694941"/>
    </source>
</evidence>
<feature type="chain" id="PRO_5046333336" evidence="8">
    <location>
        <begin position="24"/>
        <end position="458"/>
    </location>
</feature>
<evidence type="ECO:0000256" key="5">
    <source>
        <dbReference type="ARBA" id="ARBA00022989"/>
    </source>
</evidence>
<dbReference type="Pfam" id="PF01758">
    <property type="entry name" value="SBF"/>
    <property type="match status" value="1"/>
</dbReference>
<dbReference type="Gene3D" id="1.20.1530.20">
    <property type="match status" value="1"/>
</dbReference>
<feature type="transmembrane region" description="Helical" evidence="7">
    <location>
        <begin position="231"/>
        <end position="250"/>
    </location>
</feature>
<keyword evidence="5 7" id="KW-1133">Transmembrane helix</keyword>
<evidence type="ECO:0000256" key="2">
    <source>
        <dbReference type="ARBA" id="ARBA00006528"/>
    </source>
</evidence>
<dbReference type="InterPro" id="IPR004710">
    <property type="entry name" value="Bilac:Na_transpt"/>
</dbReference>
<gene>
    <name evidence="10" type="primary">LOC106462192</name>
</gene>
<evidence type="ECO:0000256" key="8">
    <source>
        <dbReference type="SAM" id="SignalP"/>
    </source>
</evidence>
<feature type="signal peptide" evidence="8">
    <location>
        <begin position="1"/>
        <end position="23"/>
    </location>
</feature>
<feature type="transmembrane region" description="Helical" evidence="7">
    <location>
        <begin position="171"/>
        <end position="192"/>
    </location>
</feature>
<evidence type="ECO:0000256" key="1">
    <source>
        <dbReference type="ARBA" id="ARBA00004141"/>
    </source>
</evidence>
<dbReference type="RefSeq" id="XP_013777546.2">
    <property type="nucleotide sequence ID" value="XM_013922092.2"/>
</dbReference>
<feature type="transmembrane region" description="Helical" evidence="7">
    <location>
        <begin position="270"/>
        <end position="290"/>
    </location>
</feature>
<dbReference type="PANTHER" id="PTHR10361">
    <property type="entry name" value="SODIUM-BILE ACID COTRANSPORTER"/>
    <property type="match status" value="1"/>
</dbReference>
<keyword evidence="4" id="KW-0813">Transport</keyword>
<evidence type="ECO:0000256" key="6">
    <source>
        <dbReference type="ARBA" id="ARBA00023136"/>
    </source>
</evidence>
<protein>
    <submittedName>
        <fullName evidence="10">Ileal sodium/bile acid cotransporter-like</fullName>
    </submittedName>
</protein>
<evidence type="ECO:0000313" key="10">
    <source>
        <dbReference type="RefSeq" id="XP_013777546.2"/>
    </source>
</evidence>
<feature type="transmembrane region" description="Helical" evidence="7">
    <location>
        <begin position="302"/>
        <end position="322"/>
    </location>
</feature>
<dbReference type="InterPro" id="IPR038770">
    <property type="entry name" value="Na+/solute_symporter_sf"/>
</dbReference>
<comment type="similarity">
    <text evidence="2">Belongs to the bile acid:sodium symporter (BASS) (TC 2.A.28) family.</text>
</comment>